<dbReference type="GO" id="GO:0008270">
    <property type="term" value="F:zinc ion binding"/>
    <property type="evidence" value="ECO:0007669"/>
    <property type="project" value="UniProtKB-KW"/>
</dbReference>
<dbReference type="PROSITE" id="PS51128">
    <property type="entry name" value="ZF_DKSA_2"/>
    <property type="match status" value="1"/>
</dbReference>
<keyword evidence="1" id="KW-0479">Metal-binding</keyword>
<keyword evidence="7" id="KW-1185">Reference proteome</keyword>
<dbReference type="OrthoDB" id="1121111at2"/>
<dbReference type="Proteomes" id="UP000221024">
    <property type="component" value="Unassembled WGS sequence"/>
</dbReference>
<comment type="caution">
    <text evidence="6">The sequence shown here is derived from an EMBL/GenBank/DDBJ whole genome shotgun (WGS) entry which is preliminary data.</text>
</comment>
<evidence type="ECO:0000256" key="2">
    <source>
        <dbReference type="ARBA" id="ARBA00022771"/>
    </source>
</evidence>
<proteinExistence type="predicted"/>
<reference evidence="6 7" key="1">
    <citation type="submission" date="2017-10" db="EMBL/GenBank/DDBJ databases">
        <title>Draft genome of Longimonas halophila.</title>
        <authorList>
            <person name="Goh K.M."/>
            <person name="Shamsir M.S."/>
            <person name="Lim S.W."/>
        </authorList>
    </citation>
    <scope>NUCLEOTIDE SEQUENCE [LARGE SCALE GENOMIC DNA]</scope>
    <source>
        <strain evidence="6 7">KCTC 42399</strain>
    </source>
</reference>
<gene>
    <name evidence="6" type="ORF">CRI93_08440</name>
</gene>
<dbReference type="PANTHER" id="PTHR33823">
    <property type="entry name" value="RNA POLYMERASE-BINDING TRANSCRIPTION FACTOR DKSA-RELATED"/>
    <property type="match status" value="1"/>
</dbReference>
<dbReference type="PANTHER" id="PTHR33823:SF4">
    <property type="entry name" value="GENERAL STRESS PROTEIN 16O"/>
    <property type="match status" value="1"/>
</dbReference>
<organism evidence="6 7">
    <name type="scientific">Longimonas halophila</name>
    <dbReference type="NCBI Taxonomy" id="1469170"/>
    <lineage>
        <taxon>Bacteria</taxon>
        <taxon>Pseudomonadati</taxon>
        <taxon>Rhodothermota</taxon>
        <taxon>Rhodothermia</taxon>
        <taxon>Rhodothermales</taxon>
        <taxon>Salisaetaceae</taxon>
        <taxon>Longimonas</taxon>
    </lineage>
</organism>
<dbReference type="AlphaFoldDB" id="A0A2H3P074"/>
<evidence type="ECO:0000313" key="7">
    <source>
        <dbReference type="Proteomes" id="UP000221024"/>
    </source>
</evidence>
<dbReference type="Gene3D" id="1.20.120.910">
    <property type="entry name" value="DksA, coiled-coil domain"/>
    <property type="match status" value="1"/>
</dbReference>
<evidence type="ECO:0000313" key="6">
    <source>
        <dbReference type="EMBL" id="PEN06666.1"/>
    </source>
</evidence>
<keyword evidence="3" id="KW-0862">Zinc</keyword>
<dbReference type="Pfam" id="PF01258">
    <property type="entry name" value="zf-dskA_traR"/>
    <property type="match status" value="1"/>
</dbReference>
<name>A0A2H3P074_9BACT</name>
<evidence type="ECO:0000256" key="4">
    <source>
        <dbReference type="PROSITE-ProRule" id="PRU00510"/>
    </source>
</evidence>
<sequence>MPHPKEDPDHFRDLLHERIEKLEASLAVANAGDDTVAPDNAIGRLSRMEAIQAQSMNAATRLKQEKRLKRARAALDRLDEGTYGNCTTCGDPIPPGRLEIMPETPLCVECAR</sequence>
<feature type="zinc finger region" description="dksA C4-type" evidence="4">
    <location>
        <begin position="86"/>
        <end position="110"/>
    </location>
</feature>
<accession>A0A2H3P074</accession>
<dbReference type="SUPFAM" id="SSF57716">
    <property type="entry name" value="Glucocorticoid receptor-like (DNA-binding domain)"/>
    <property type="match status" value="1"/>
</dbReference>
<dbReference type="RefSeq" id="WP_098062191.1">
    <property type="nucleotide sequence ID" value="NZ_PDEP01000007.1"/>
</dbReference>
<keyword evidence="2" id="KW-0863">Zinc-finger</keyword>
<dbReference type="EMBL" id="PDEP01000007">
    <property type="protein sequence ID" value="PEN06666.1"/>
    <property type="molecule type" value="Genomic_DNA"/>
</dbReference>
<evidence type="ECO:0000259" key="5">
    <source>
        <dbReference type="Pfam" id="PF01258"/>
    </source>
</evidence>
<dbReference type="InterPro" id="IPR000962">
    <property type="entry name" value="Znf_DskA_TraR"/>
</dbReference>
<evidence type="ECO:0000256" key="1">
    <source>
        <dbReference type="ARBA" id="ARBA00022723"/>
    </source>
</evidence>
<protein>
    <submittedName>
        <fullName evidence="6">Molecular chaperone DnaK</fullName>
    </submittedName>
</protein>
<evidence type="ECO:0000256" key="3">
    <source>
        <dbReference type="ARBA" id="ARBA00022833"/>
    </source>
</evidence>
<feature type="domain" description="Zinc finger DksA/TraR C4-type" evidence="5">
    <location>
        <begin position="81"/>
        <end position="112"/>
    </location>
</feature>